<dbReference type="GeneID" id="19265168"/>
<evidence type="ECO:0000313" key="2">
    <source>
        <dbReference type="EMBL" id="ETS86327.1"/>
    </source>
</evidence>
<dbReference type="InterPro" id="IPR015421">
    <property type="entry name" value="PyrdxlP-dep_Trfase_major"/>
</dbReference>
<dbReference type="GO" id="GO:0030170">
    <property type="term" value="F:pyridoxal phosphate binding"/>
    <property type="evidence" value="ECO:0007669"/>
    <property type="project" value="InterPro"/>
</dbReference>
<dbReference type="Proteomes" id="UP000030651">
    <property type="component" value="Unassembled WGS sequence"/>
</dbReference>
<dbReference type="EMBL" id="KI912109">
    <property type="protein sequence ID" value="ETS86327.1"/>
    <property type="molecule type" value="Genomic_DNA"/>
</dbReference>
<gene>
    <name evidence="2" type="ORF">PFICI_00155</name>
</gene>
<dbReference type="SUPFAM" id="SSF53383">
    <property type="entry name" value="PLP-dependent transferases"/>
    <property type="match status" value="1"/>
</dbReference>
<dbReference type="HOGENOM" id="CLU_2574613_0_0_1"/>
<evidence type="ECO:0000259" key="1">
    <source>
        <dbReference type="Pfam" id="PF00155"/>
    </source>
</evidence>
<organism evidence="2 3">
    <name type="scientific">Pestalotiopsis fici (strain W106-1 / CGMCC3.15140)</name>
    <dbReference type="NCBI Taxonomy" id="1229662"/>
    <lineage>
        <taxon>Eukaryota</taxon>
        <taxon>Fungi</taxon>
        <taxon>Dikarya</taxon>
        <taxon>Ascomycota</taxon>
        <taxon>Pezizomycotina</taxon>
        <taxon>Sordariomycetes</taxon>
        <taxon>Xylariomycetidae</taxon>
        <taxon>Amphisphaeriales</taxon>
        <taxon>Sporocadaceae</taxon>
        <taxon>Pestalotiopsis</taxon>
    </lineage>
</organism>
<dbReference type="KEGG" id="pfy:PFICI_00155"/>
<reference evidence="3" key="1">
    <citation type="journal article" date="2015" name="BMC Genomics">
        <title>Genomic and transcriptomic analysis of the endophytic fungus Pestalotiopsis fici reveals its lifestyle and high potential for synthesis of natural products.</title>
        <authorList>
            <person name="Wang X."/>
            <person name="Zhang X."/>
            <person name="Liu L."/>
            <person name="Xiang M."/>
            <person name="Wang W."/>
            <person name="Sun X."/>
            <person name="Che Y."/>
            <person name="Guo L."/>
            <person name="Liu G."/>
            <person name="Guo L."/>
            <person name="Wang C."/>
            <person name="Yin W.B."/>
            <person name="Stadler M."/>
            <person name="Zhang X."/>
            <person name="Liu X."/>
        </authorList>
    </citation>
    <scope>NUCLEOTIDE SEQUENCE [LARGE SCALE GENOMIC DNA]</scope>
    <source>
        <strain evidence="3">W106-1 / CGMCC3.15140</strain>
    </source>
</reference>
<name>W3XLJ4_PESFW</name>
<dbReference type="AlphaFoldDB" id="W3XLJ4"/>
<accession>W3XLJ4</accession>
<dbReference type="STRING" id="1229662.W3XLJ4"/>
<dbReference type="InterPro" id="IPR004839">
    <property type="entry name" value="Aminotransferase_I/II_large"/>
</dbReference>
<feature type="domain" description="Aminotransferase class I/classII large" evidence="1">
    <location>
        <begin position="33"/>
        <end position="79"/>
    </location>
</feature>
<dbReference type="RefSeq" id="XP_007826927.1">
    <property type="nucleotide sequence ID" value="XM_007828736.1"/>
</dbReference>
<dbReference type="Pfam" id="PF00155">
    <property type="entry name" value="Aminotran_1_2"/>
    <property type="match status" value="1"/>
</dbReference>
<evidence type="ECO:0000313" key="3">
    <source>
        <dbReference type="Proteomes" id="UP000030651"/>
    </source>
</evidence>
<proteinExistence type="predicted"/>
<dbReference type="InterPro" id="IPR015424">
    <property type="entry name" value="PyrdxlP-dep_Trfase"/>
</dbReference>
<dbReference type="OrthoDB" id="7042322at2759"/>
<protein>
    <recommendedName>
        <fullName evidence="1">Aminotransferase class I/classII large domain-containing protein</fullName>
    </recommendedName>
</protein>
<keyword evidence="3" id="KW-1185">Reference proteome</keyword>
<dbReference type="Gene3D" id="3.40.640.10">
    <property type="entry name" value="Type I PLP-dependent aspartate aminotransferase-like (Major domain)"/>
    <property type="match status" value="1"/>
</dbReference>
<dbReference type="InParanoid" id="W3XLJ4"/>
<sequence length="81" mass="9458">MASFDWLVKVKTWVFPVFVPIASFDDIFAPRLIQALEDAFEQPPYPIKGLLFTNPNNPFGQAYPRETIVEIIKWCDRKRLT</sequence>